<feature type="transmembrane region" description="Helical" evidence="9">
    <location>
        <begin position="264"/>
        <end position="283"/>
    </location>
</feature>
<dbReference type="PANTHER" id="PTHR12692">
    <property type="entry name" value="DOLICHYL-DIPHOSPHOOLIGOSACCHARIDE--PROTEIN GLYCOSYLTRANSFERASE-RELATED"/>
    <property type="match status" value="1"/>
</dbReference>
<feature type="chain" id="PRO_5035468596" evidence="10">
    <location>
        <begin position="19"/>
        <end position="329"/>
    </location>
</feature>
<evidence type="ECO:0000256" key="4">
    <source>
        <dbReference type="ARBA" id="ARBA00022692"/>
    </source>
</evidence>
<evidence type="ECO:0000256" key="2">
    <source>
        <dbReference type="ARBA" id="ARBA00004477"/>
    </source>
</evidence>
<dbReference type="InterPro" id="IPR021149">
    <property type="entry name" value="OligosaccharylTrfase_OST3/OST6"/>
</dbReference>
<evidence type="ECO:0000256" key="6">
    <source>
        <dbReference type="ARBA" id="ARBA00022824"/>
    </source>
</evidence>
<dbReference type="Proteomes" id="UP000813385">
    <property type="component" value="Unassembled WGS sequence"/>
</dbReference>
<evidence type="ECO:0000256" key="5">
    <source>
        <dbReference type="ARBA" id="ARBA00022729"/>
    </source>
</evidence>
<proteinExistence type="inferred from homology"/>
<dbReference type="GO" id="GO:0018279">
    <property type="term" value="P:protein N-linked glycosylation via asparagine"/>
    <property type="evidence" value="ECO:0007669"/>
    <property type="project" value="TreeGrafter"/>
</dbReference>
<evidence type="ECO:0000256" key="8">
    <source>
        <dbReference type="ARBA" id="ARBA00023136"/>
    </source>
</evidence>
<keyword evidence="5 10" id="KW-0732">Signal</keyword>
<comment type="similarity">
    <text evidence="3">Belongs to the OST3/OST6 family.</text>
</comment>
<dbReference type="Gene3D" id="3.40.30.10">
    <property type="entry name" value="Glutaredoxin"/>
    <property type="match status" value="1"/>
</dbReference>
<evidence type="ECO:0000256" key="3">
    <source>
        <dbReference type="ARBA" id="ARBA00009561"/>
    </source>
</evidence>
<feature type="transmembrane region" description="Helical" evidence="9">
    <location>
        <begin position="179"/>
        <end position="200"/>
    </location>
</feature>
<feature type="transmembrane region" description="Helical" evidence="9">
    <location>
        <begin position="295"/>
        <end position="316"/>
    </location>
</feature>
<keyword evidence="8 9" id="KW-0472">Membrane</keyword>
<dbReference type="InterPro" id="IPR036249">
    <property type="entry name" value="Thioredoxin-like_sf"/>
</dbReference>
<gene>
    <name evidence="11" type="ORF">B0T11DRAFT_287885</name>
</gene>
<evidence type="ECO:0000256" key="7">
    <source>
        <dbReference type="ARBA" id="ARBA00022989"/>
    </source>
</evidence>
<keyword evidence="12" id="KW-1185">Reference proteome</keyword>
<dbReference type="Pfam" id="PF04756">
    <property type="entry name" value="OST3_OST6"/>
    <property type="match status" value="1"/>
</dbReference>
<sequence length="329" mass="36397">MRFSTILSASLMAIGALAAKQKPEQRFQEFHSKSLAASPVKLVDSSFKKLTSTPRDYTAVVLLTAMDARYGCQLCREFQPEWDILAGSWTKGDKKGDSRVVFGTLDFADGRDTFMSLGLQTAPVLLLFQPTAGPHAVASSDPIRYDFTTGPQVAEQVHSWIARHLQGRPQPPIRRPINWMRWFSWTVLSLGGITAAITAYPYLLPLIQSRKLWAGLSLFAILVFTSGHMFNQIRKVPYVAGNGKGGVSYFAAGFQNQFGMETQVVAGVYALLAFCAIGLATKVPRMTDPRRQQIAVVGWGVVLFVLYSFLLSIFRIKNGGYPFSLPPFM</sequence>
<dbReference type="PANTHER" id="PTHR12692:SF0">
    <property type="entry name" value="GH11935P"/>
    <property type="match status" value="1"/>
</dbReference>
<organism evidence="11 12">
    <name type="scientific">Plectosphaerella cucumerina</name>
    <dbReference type="NCBI Taxonomy" id="40658"/>
    <lineage>
        <taxon>Eukaryota</taxon>
        <taxon>Fungi</taxon>
        <taxon>Dikarya</taxon>
        <taxon>Ascomycota</taxon>
        <taxon>Pezizomycotina</taxon>
        <taxon>Sordariomycetes</taxon>
        <taxon>Hypocreomycetidae</taxon>
        <taxon>Glomerellales</taxon>
        <taxon>Plectosphaerellaceae</taxon>
        <taxon>Plectosphaerella</taxon>
    </lineage>
</organism>
<keyword evidence="7 9" id="KW-1133">Transmembrane helix</keyword>
<comment type="caution">
    <text evidence="11">The sequence shown here is derived from an EMBL/GenBank/DDBJ whole genome shotgun (WGS) entry which is preliminary data.</text>
</comment>
<dbReference type="SUPFAM" id="SSF52833">
    <property type="entry name" value="Thioredoxin-like"/>
    <property type="match status" value="1"/>
</dbReference>
<accession>A0A8K0T8V1</accession>
<keyword evidence="4 9" id="KW-0812">Transmembrane</keyword>
<keyword evidence="6" id="KW-0256">Endoplasmic reticulum</keyword>
<dbReference type="AlphaFoldDB" id="A0A8K0T8V1"/>
<evidence type="ECO:0000313" key="12">
    <source>
        <dbReference type="Proteomes" id="UP000813385"/>
    </source>
</evidence>
<comment type="function">
    <text evidence="1">Subunit of the oligosaccharyl transferase (OST) complex that catalyzes the initial transfer of a defined glycan (Glc(3)Man(9)GlcNAc(2) in eukaryotes) from the lipid carrier dolichol-pyrophosphate to an asparagine residue within an Asn-X-Ser/Thr consensus motif in nascent polypeptide chains, the first step in protein N-glycosylation. N-glycosylation occurs cotranslationally and the complex associates with the Sec61 complex at the channel-forming translocon complex that mediates protein translocation across the endoplasmic reticulum (ER). All subunits are required for a maximal enzyme activity.</text>
</comment>
<feature type="signal peptide" evidence="10">
    <location>
        <begin position="1"/>
        <end position="18"/>
    </location>
</feature>
<protein>
    <submittedName>
        <fullName evidence="11">OST3/OST6 family protein</fullName>
    </submittedName>
</protein>
<feature type="transmembrane region" description="Helical" evidence="9">
    <location>
        <begin position="212"/>
        <end position="230"/>
    </location>
</feature>
<evidence type="ECO:0000256" key="10">
    <source>
        <dbReference type="SAM" id="SignalP"/>
    </source>
</evidence>
<dbReference type="OrthoDB" id="67566at2759"/>
<comment type="subcellular location">
    <subcellularLocation>
        <location evidence="2">Endoplasmic reticulum membrane</location>
        <topology evidence="2">Multi-pass membrane protein</topology>
    </subcellularLocation>
</comment>
<dbReference type="FunFam" id="3.40.30.10:FF:000302">
    <property type="entry name" value="Oligosaccharyl transferase subunit (Gamma), putative"/>
    <property type="match status" value="1"/>
</dbReference>
<evidence type="ECO:0000256" key="9">
    <source>
        <dbReference type="SAM" id="Phobius"/>
    </source>
</evidence>
<dbReference type="EMBL" id="JAGPXD010000005">
    <property type="protein sequence ID" value="KAH7354043.1"/>
    <property type="molecule type" value="Genomic_DNA"/>
</dbReference>
<evidence type="ECO:0000256" key="1">
    <source>
        <dbReference type="ARBA" id="ARBA00002791"/>
    </source>
</evidence>
<dbReference type="GO" id="GO:0008250">
    <property type="term" value="C:oligosaccharyltransferase complex"/>
    <property type="evidence" value="ECO:0007669"/>
    <property type="project" value="TreeGrafter"/>
</dbReference>
<name>A0A8K0T8V1_9PEZI</name>
<evidence type="ECO:0000313" key="11">
    <source>
        <dbReference type="EMBL" id="KAH7354043.1"/>
    </source>
</evidence>
<reference evidence="11" key="1">
    <citation type="journal article" date="2021" name="Nat. Commun.">
        <title>Genetic determinants of endophytism in the Arabidopsis root mycobiome.</title>
        <authorList>
            <person name="Mesny F."/>
            <person name="Miyauchi S."/>
            <person name="Thiergart T."/>
            <person name="Pickel B."/>
            <person name="Atanasova L."/>
            <person name="Karlsson M."/>
            <person name="Huettel B."/>
            <person name="Barry K.W."/>
            <person name="Haridas S."/>
            <person name="Chen C."/>
            <person name="Bauer D."/>
            <person name="Andreopoulos W."/>
            <person name="Pangilinan J."/>
            <person name="LaButti K."/>
            <person name="Riley R."/>
            <person name="Lipzen A."/>
            <person name="Clum A."/>
            <person name="Drula E."/>
            <person name="Henrissat B."/>
            <person name="Kohler A."/>
            <person name="Grigoriev I.V."/>
            <person name="Martin F.M."/>
            <person name="Hacquard S."/>
        </authorList>
    </citation>
    <scope>NUCLEOTIDE SEQUENCE</scope>
    <source>
        <strain evidence="11">MPI-CAGE-AT-0016</strain>
    </source>
</reference>